<feature type="domain" description="Teneurin-like YD-shell" evidence="2">
    <location>
        <begin position="22"/>
        <end position="122"/>
    </location>
</feature>
<dbReference type="EMBL" id="JBJHQH010000007">
    <property type="protein sequence ID" value="MFK9092179.1"/>
    <property type="molecule type" value="Genomic_DNA"/>
</dbReference>
<name>A0ABW8RFC5_9BACI</name>
<dbReference type="RefSeq" id="WP_406580781.1">
    <property type="nucleotide sequence ID" value="NZ_JBJHQH010000007.1"/>
</dbReference>
<evidence type="ECO:0000313" key="4">
    <source>
        <dbReference type="Proteomes" id="UP001623041"/>
    </source>
</evidence>
<keyword evidence="4" id="KW-1185">Reference proteome</keyword>
<evidence type="ECO:0000256" key="1">
    <source>
        <dbReference type="ARBA" id="ARBA00022737"/>
    </source>
</evidence>
<accession>A0ABW8RFC5</accession>
<dbReference type="PANTHER" id="PTHR32305">
    <property type="match status" value="1"/>
</dbReference>
<dbReference type="InterPro" id="IPR022385">
    <property type="entry name" value="Rhs_assc_core"/>
</dbReference>
<proteinExistence type="predicted"/>
<dbReference type="InterPro" id="IPR056823">
    <property type="entry name" value="TEN-like_YD-shell"/>
</dbReference>
<evidence type="ECO:0000259" key="2">
    <source>
        <dbReference type="Pfam" id="PF25023"/>
    </source>
</evidence>
<dbReference type="InterPro" id="IPR050708">
    <property type="entry name" value="T6SS_VgrG/RHS"/>
</dbReference>
<sequence length="209" mass="23896">MLSPNGTIVASKRFDGAFDNMYFFYHYDKRGSVTSILDPDAKRVKGYGYDEFGETEEVGSKSFLNEVKFTGAVHDTATGLYYMNARHYNPDTGRFISQDTYKGTASDPWSQHLYAYTTNNPVNFIDPTGHLPIYEDENGYVQKVSPNDIPKSSWPGNNKVPYVKKSGQGHWLDQYDKPIKHVPWDEDPISRYHSLFSVGTNKEKTKFTF</sequence>
<keyword evidence="1" id="KW-0677">Repeat</keyword>
<reference evidence="3 4" key="1">
    <citation type="submission" date="2024-11" db="EMBL/GenBank/DDBJ databases">
        <authorList>
            <person name="Lucas J.A."/>
        </authorList>
    </citation>
    <scope>NUCLEOTIDE SEQUENCE [LARGE SCALE GENOMIC DNA]</scope>
    <source>
        <strain evidence="3 4">Z 5.4</strain>
    </source>
</reference>
<protein>
    <submittedName>
        <fullName evidence="3">RHS repeat-associated core domain-containing protein</fullName>
    </submittedName>
</protein>
<evidence type="ECO:0000313" key="3">
    <source>
        <dbReference type="EMBL" id="MFK9092179.1"/>
    </source>
</evidence>
<dbReference type="Pfam" id="PF25023">
    <property type="entry name" value="TEN_YD-shell"/>
    <property type="match status" value="1"/>
</dbReference>
<dbReference type="NCBIfam" id="TIGR03696">
    <property type="entry name" value="Rhs_assc_core"/>
    <property type="match status" value="1"/>
</dbReference>
<gene>
    <name evidence="3" type="ORF">ACJEBI_11885</name>
</gene>
<dbReference type="PANTHER" id="PTHR32305:SF17">
    <property type="entry name" value="TRNA NUCLEASE WAPA"/>
    <property type="match status" value="1"/>
</dbReference>
<organism evidence="3 4">
    <name type="scientific">Bacillus salipaludis</name>
    <dbReference type="NCBI Taxonomy" id="2547811"/>
    <lineage>
        <taxon>Bacteria</taxon>
        <taxon>Bacillati</taxon>
        <taxon>Bacillota</taxon>
        <taxon>Bacilli</taxon>
        <taxon>Bacillales</taxon>
        <taxon>Bacillaceae</taxon>
        <taxon>Bacillus</taxon>
    </lineage>
</organism>
<dbReference type="Proteomes" id="UP001623041">
    <property type="component" value="Unassembled WGS sequence"/>
</dbReference>
<comment type="caution">
    <text evidence="3">The sequence shown here is derived from an EMBL/GenBank/DDBJ whole genome shotgun (WGS) entry which is preliminary data.</text>
</comment>
<dbReference type="Gene3D" id="2.180.10.10">
    <property type="entry name" value="RHS repeat-associated core"/>
    <property type="match status" value="1"/>
</dbReference>